<feature type="region of interest" description="Disordered" evidence="1">
    <location>
        <begin position="1"/>
        <end position="29"/>
    </location>
</feature>
<feature type="region of interest" description="Disordered" evidence="1">
    <location>
        <begin position="89"/>
        <end position="112"/>
    </location>
</feature>
<protein>
    <submittedName>
        <fullName evidence="2">Uncharacterized protein</fullName>
    </submittedName>
</protein>
<evidence type="ECO:0000313" key="3">
    <source>
        <dbReference type="Proteomes" id="UP001054837"/>
    </source>
</evidence>
<feature type="compositionally biased region" description="Basic and acidic residues" evidence="1">
    <location>
        <begin position="16"/>
        <end position="27"/>
    </location>
</feature>
<dbReference type="Proteomes" id="UP001054837">
    <property type="component" value="Unassembled WGS sequence"/>
</dbReference>
<dbReference type="AlphaFoldDB" id="A0AAV4WRS1"/>
<sequence length="112" mass="12852">MDSIEYCDSAQNPESEESRAADPEINQKTKMRLGTHRYRHFRRKPKPEGASETTGWRRRFSQVFIPKPRQKERGSTCPPASLLIPSQSFEARELSSRSAVGFETPPTKSRDK</sequence>
<keyword evidence="3" id="KW-1185">Reference proteome</keyword>
<gene>
    <name evidence="2" type="ORF">CDAR_205401</name>
</gene>
<name>A0AAV4WRS1_9ARAC</name>
<evidence type="ECO:0000256" key="1">
    <source>
        <dbReference type="SAM" id="MobiDB-lite"/>
    </source>
</evidence>
<evidence type="ECO:0000313" key="2">
    <source>
        <dbReference type="EMBL" id="GIY85600.1"/>
    </source>
</evidence>
<comment type="caution">
    <text evidence="2">The sequence shown here is derived from an EMBL/GenBank/DDBJ whole genome shotgun (WGS) entry which is preliminary data.</text>
</comment>
<organism evidence="2 3">
    <name type="scientific">Caerostris darwini</name>
    <dbReference type="NCBI Taxonomy" id="1538125"/>
    <lineage>
        <taxon>Eukaryota</taxon>
        <taxon>Metazoa</taxon>
        <taxon>Ecdysozoa</taxon>
        <taxon>Arthropoda</taxon>
        <taxon>Chelicerata</taxon>
        <taxon>Arachnida</taxon>
        <taxon>Araneae</taxon>
        <taxon>Araneomorphae</taxon>
        <taxon>Entelegynae</taxon>
        <taxon>Araneoidea</taxon>
        <taxon>Araneidae</taxon>
        <taxon>Caerostris</taxon>
    </lineage>
</organism>
<proteinExistence type="predicted"/>
<accession>A0AAV4WRS1</accession>
<dbReference type="EMBL" id="BPLQ01015067">
    <property type="protein sequence ID" value="GIY85600.1"/>
    <property type="molecule type" value="Genomic_DNA"/>
</dbReference>
<reference evidence="2 3" key="1">
    <citation type="submission" date="2021-06" db="EMBL/GenBank/DDBJ databases">
        <title>Caerostris darwini draft genome.</title>
        <authorList>
            <person name="Kono N."/>
            <person name="Arakawa K."/>
        </authorList>
    </citation>
    <scope>NUCLEOTIDE SEQUENCE [LARGE SCALE GENOMIC DNA]</scope>
</reference>